<dbReference type="EMBL" id="JAPFFF010000008">
    <property type="protein sequence ID" value="KAK8884470.1"/>
    <property type="molecule type" value="Genomic_DNA"/>
</dbReference>
<dbReference type="Pfam" id="PF07061">
    <property type="entry name" value="Swi5"/>
    <property type="match status" value="1"/>
</dbReference>
<proteinExistence type="inferred from homology"/>
<dbReference type="Proteomes" id="UP001470230">
    <property type="component" value="Unassembled WGS sequence"/>
</dbReference>
<dbReference type="Gene3D" id="1.20.5.170">
    <property type="match status" value="1"/>
</dbReference>
<organism evidence="4 5">
    <name type="scientific">Tritrichomonas musculus</name>
    <dbReference type="NCBI Taxonomy" id="1915356"/>
    <lineage>
        <taxon>Eukaryota</taxon>
        <taxon>Metamonada</taxon>
        <taxon>Parabasalia</taxon>
        <taxon>Tritrichomonadida</taxon>
        <taxon>Tritrichomonadidae</taxon>
        <taxon>Tritrichomonas</taxon>
    </lineage>
</organism>
<evidence type="ECO:0000256" key="1">
    <source>
        <dbReference type="ARBA" id="ARBA00008060"/>
    </source>
</evidence>
<evidence type="ECO:0000313" key="5">
    <source>
        <dbReference type="Proteomes" id="UP001470230"/>
    </source>
</evidence>
<reference evidence="4 5" key="1">
    <citation type="submission" date="2024-04" db="EMBL/GenBank/DDBJ databases">
        <title>Tritrichomonas musculus Genome.</title>
        <authorList>
            <person name="Alves-Ferreira E."/>
            <person name="Grigg M."/>
            <person name="Lorenzi H."/>
            <person name="Galac M."/>
        </authorList>
    </citation>
    <scope>NUCLEOTIDE SEQUENCE [LARGE SCALE GENOMIC DNA]</scope>
    <source>
        <strain evidence="4 5">EAF2021</strain>
    </source>
</reference>
<name>A0ABR2K030_9EUKA</name>
<sequence length="161" mass="18732">MDILTALEAAHSPLTLDEIKEYCGLMFSKDRLDSLIRSGDVKQVPGLDDVYWCVPPFLRKRNSYKKCASPMRNADRSSLIRDITNFREKLDTVSHECDLLLLKKDTFPTQEQIDAHIQRFHDYNEIKDIGMLIIGHLAEIEKVQNKEIYEQYGLNEKDDEN</sequence>
<keyword evidence="3" id="KW-0234">DNA repair</keyword>
<comment type="caution">
    <text evidence="4">The sequence shown here is derived from an EMBL/GenBank/DDBJ whole genome shotgun (WGS) entry which is preliminary data.</text>
</comment>
<dbReference type="InterPro" id="IPR010760">
    <property type="entry name" value="DNA-repair_Swi5"/>
</dbReference>
<accession>A0ABR2K030</accession>
<comment type="similarity">
    <text evidence="1">Belongs to the SWI5/SAE3 family.</text>
</comment>
<evidence type="ECO:0000256" key="3">
    <source>
        <dbReference type="ARBA" id="ARBA00023204"/>
    </source>
</evidence>
<evidence type="ECO:0000256" key="2">
    <source>
        <dbReference type="ARBA" id="ARBA00022763"/>
    </source>
</evidence>
<keyword evidence="5" id="KW-1185">Reference proteome</keyword>
<gene>
    <name evidence="4" type="ORF">M9Y10_043581</name>
</gene>
<keyword evidence="2" id="KW-0227">DNA damage</keyword>
<dbReference type="PANTHER" id="PTHR28529:SF2">
    <property type="entry name" value="DNA REPAIR PROTEIN SWI5 HOMOLOG"/>
    <property type="match status" value="1"/>
</dbReference>
<dbReference type="PANTHER" id="PTHR28529">
    <property type="entry name" value="DNA REPAIR PROTEIN SWI5 HOMOLOG"/>
    <property type="match status" value="1"/>
</dbReference>
<protein>
    <submittedName>
        <fullName evidence="4">Swi5-like zinc finger protein</fullName>
    </submittedName>
</protein>
<evidence type="ECO:0000313" key="4">
    <source>
        <dbReference type="EMBL" id="KAK8884470.1"/>
    </source>
</evidence>